<proteinExistence type="predicted"/>
<accession>A0A168CIH6</accession>
<feature type="compositionally biased region" description="Basic and acidic residues" evidence="1">
    <location>
        <begin position="165"/>
        <end position="183"/>
    </location>
</feature>
<sequence>MELDPEVSGDRAPSSVTSSPNSIVDRKRELKAIPGSFSYNLGRRSGATVGLASGSSHHSPNRSVRSIVAWIESSSAGHVSQRSSGLSTSDDGSATTIRSTASSYKLHGGLLAAQSSPPPPPPPPRPHDLGVDNDCPTFLDYQRYFARGSSLTRCLDEQPPVSGAEMDKERREAALRHHEQERRGSRRGRLFTGGEREKRSPAEVAALWNSVRQQLWIPDEELESDTSDSSFALADEGSVPMI</sequence>
<keyword evidence="3" id="KW-1185">Reference proteome</keyword>
<feature type="compositionally biased region" description="Polar residues" evidence="1">
    <location>
        <begin position="53"/>
        <end position="62"/>
    </location>
</feature>
<gene>
    <name evidence="2" type="ORF">ISF_01968</name>
</gene>
<dbReference type="Proteomes" id="UP000076744">
    <property type="component" value="Unassembled WGS sequence"/>
</dbReference>
<comment type="caution">
    <text evidence="2">The sequence shown here is derived from an EMBL/GenBank/DDBJ whole genome shotgun (WGS) entry which is preliminary data.</text>
</comment>
<dbReference type="GeneID" id="30018260"/>
<protein>
    <submittedName>
        <fullName evidence="2">Uncharacterized protein</fullName>
    </submittedName>
</protein>
<name>A0A168CIH6_CORFA</name>
<feature type="region of interest" description="Disordered" evidence="1">
    <location>
        <begin position="220"/>
        <end position="242"/>
    </location>
</feature>
<feature type="region of interest" description="Disordered" evidence="1">
    <location>
        <begin position="1"/>
        <end position="62"/>
    </location>
</feature>
<dbReference type="AlphaFoldDB" id="A0A168CIH6"/>
<organism evidence="2 3">
    <name type="scientific">Cordyceps fumosorosea (strain ARSEF 2679)</name>
    <name type="common">Isaria fumosorosea</name>
    <dbReference type="NCBI Taxonomy" id="1081104"/>
    <lineage>
        <taxon>Eukaryota</taxon>
        <taxon>Fungi</taxon>
        <taxon>Dikarya</taxon>
        <taxon>Ascomycota</taxon>
        <taxon>Pezizomycotina</taxon>
        <taxon>Sordariomycetes</taxon>
        <taxon>Hypocreomycetidae</taxon>
        <taxon>Hypocreales</taxon>
        <taxon>Cordycipitaceae</taxon>
        <taxon>Cordyceps</taxon>
    </lineage>
</organism>
<dbReference type="RefSeq" id="XP_018707298.1">
    <property type="nucleotide sequence ID" value="XM_018845575.1"/>
</dbReference>
<feature type="region of interest" description="Disordered" evidence="1">
    <location>
        <begin position="154"/>
        <end position="201"/>
    </location>
</feature>
<reference evidence="2 3" key="1">
    <citation type="journal article" date="2016" name="Genome Biol. Evol.">
        <title>Divergent and convergent evolution of fungal pathogenicity.</title>
        <authorList>
            <person name="Shang Y."/>
            <person name="Xiao G."/>
            <person name="Zheng P."/>
            <person name="Cen K."/>
            <person name="Zhan S."/>
            <person name="Wang C."/>
        </authorList>
    </citation>
    <scope>NUCLEOTIDE SEQUENCE [LARGE SCALE GENOMIC DNA]</scope>
    <source>
        <strain evidence="2 3">ARSEF 2679</strain>
    </source>
</reference>
<evidence type="ECO:0000313" key="3">
    <source>
        <dbReference type="Proteomes" id="UP000076744"/>
    </source>
</evidence>
<dbReference type="OrthoDB" id="5238042at2759"/>
<dbReference type="EMBL" id="AZHB01000003">
    <property type="protein sequence ID" value="OAA71417.1"/>
    <property type="molecule type" value="Genomic_DNA"/>
</dbReference>
<evidence type="ECO:0000256" key="1">
    <source>
        <dbReference type="SAM" id="MobiDB-lite"/>
    </source>
</evidence>
<feature type="compositionally biased region" description="Polar residues" evidence="1">
    <location>
        <begin position="75"/>
        <end position="103"/>
    </location>
</feature>
<evidence type="ECO:0000313" key="2">
    <source>
        <dbReference type="EMBL" id="OAA71417.1"/>
    </source>
</evidence>
<feature type="region of interest" description="Disordered" evidence="1">
    <location>
        <begin position="75"/>
        <end position="134"/>
    </location>
</feature>